<reference evidence="2 3" key="1">
    <citation type="submission" date="2014-04" db="EMBL/GenBank/DDBJ databases">
        <authorList>
            <consortium name="DOE Joint Genome Institute"/>
            <person name="Kuo A."/>
            <person name="Zuccaro A."/>
            <person name="Kohler A."/>
            <person name="Nagy L.G."/>
            <person name="Floudas D."/>
            <person name="Copeland A."/>
            <person name="Barry K.W."/>
            <person name="Cichocki N."/>
            <person name="Veneault-Fourrey C."/>
            <person name="LaButti K."/>
            <person name="Lindquist E.A."/>
            <person name="Lipzen A."/>
            <person name="Lundell T."/>
            <person name="Morin E."/>
            <person name="Murat C."/>
            <person name="Sun H."/>
            <person name="Tunlid A."/>
            <person name="Henrissat B."/>
            <person name="Grigoriev I.V."/>
            <person name="Hibbett D.S."/>
            <person name="Martin F."/>
            <person name="Nordberg H.P."/>
            <person name="Cantor M.N."/>
            <person name="Hua S.X."/>
        </authorList>
    </citation>
    <scope>NUCLEOTIDE SEQUENCE [LARGE SCALE GENOMIC DNA]</scope>
    <source>
        <strain evidence="2 3">MAFF 305830</strain>
    </source>
</reference>
<feature type="region of interest" description="Disordered" evidence="1">
    <location>
        <begin position="1"/>
        <end position="23"/>
    </location>
</feature>
<organism evidence="2 3">
    <name type="scientific">Serendipita vermifera MAFF 305830</name>
    <dbReference type="NCBI Taxonomy" id="933852"/>
    <lineage>
        <taxon>Eukaryota</taxon>
        <taxon>Fungi</taxon>
        <taxon>Dikarya</taxon>
        <taxon>Basidiomycota</taxon>
        <taxon>Agaricomycotina</taxon>
        <taxon>Agaricomycetes</taxon>
        <taxon>Sebacinales</taxon>
        <taxon>Serendipitaceae</taxon>
        <taxon>Serendipita</taxon>
    </lineage>
</organism>
<evidence type="ECO:0000313" key="2">
    <source>
        <dbReference type="EMBL" id="KIM31350.1"/>
    </source>
</evidence>
<protein>
    <submittedName>
        <fullName evidence="2">Uncharacterized protein</fullName>
    </submittedName>
</protein>
<evidence type="ECO:0000256" key="1">
    <source>
        <dbReference type="SAM" id="MobiDB-lite"/>
    </source>
</evidence>
<dbReference type="OrthoDB" id="2742205at2759"/>
<keyword evidence="3" id="KW-1185">Reference proteome</keyword>
<proteinExistence type="predicted"/>
<dbReference type="Proteomes" id="UP000054097">
    <property type="component" value="Unassembled WGS sequence"/>
</dbReference>
<accession>A0A0C3B3E5</accession>
<sequence>MSELVDAPNGVDKNPTKDEDKRQELKARLAKLRGIFDKVPPESLYDVLVDGLTGKLDGISLNGLETLVPAAEKGAKVFLDNPPPPCLNVSELKDEVRVLLEDLYRLSAEAGGTKEPKWDEWSFDLEQFATSLTTWLKKIWLCVWEYRTSFEKAHECLMAIQGFFETLTTPKFGCICPFSTLPLVVTFEDLSGNVVRVWQNLTSSVLQEVIFWTWRELFMSILIQKRPQYDNLIQGMIRDIEETYGASHHIILLGGSPEGYGIDGYYNDAAMDLEDSDIEEYEDVFDDAIGEFWADHWDGVSCEYDELKDILLTAARKFFVAHPTFHGYLTLCSLEPCRSELHKLLLENAPFSRAATFCALAVFQSRHSLNLMQQILATCSHLFEAHDAPFIRRAAACLLAHSETMEFGLKFMEEQLLDALQCIRIAFHDTFKLDRIPLALESLQEISSLTLKSPERTAKVKAWVKNILVPSASIADPFSLAAMVMGIPVMDDAGDEEEEDEIGERFTESIHVAEFDGLLENLTVNCNRPPLEDLCHINRRNLVKRLNTYLSLVDDLPQGARPKRYKLLTAFERAVFQELPWMRFSDVVSELKAK</sequence>
<name>A0A0C3B3E5_SERVB</name>
<evidence type="ECO:0000313" key="3">
    <source>
        <dbReference type="Proteomes" id="UP000054097"/>
    </source>
</evidence>
<dbReference type="HOGENOM" id="CLU_017400_0_0_1"/>
<dbReference type="AlphaFoldDB" id="A0A0C3B3E5"/>
<reference evidence="3" key="2">
    <citation type="submission" date="2015-01" db="EMBL/GenBank/DDBJ databases">
        <title>Evolutionary Origins and Diversification of the Mycorrhizal Mutualists.</title>
        <authorList>
            <consortium name="DOE Joint Genome Institute"/>
            <consortium name="Mycorrhizal Genomics Consortium"/>
            <person name="Kohler A."/>
            <person name="Kuo A."/>
            <person name="Nagy L.G."/>
            <person name="Floudas D."/>
            <person name="Copeland A."/>
            <person name="Barry K.W."/>
            <person name="Cichocki N."/>
            <person name="Veneault-Fourrey C."/>
            <person name="LaButti K."/>
            <person name="Lindquist E.A."/>
            <person name="Lipzen A."/>
            <person name="Lundell T."/>
            <person name="Morin E."/>
            <person name="Murat C."/>
            <person name="Riley R."/>
            <person name="Ohm R."/>
            <person name="Sun H."/>
            <person name="Tunlid A."/>
            <person name="Henrissat B."/>
            <person name="Grigoriev I.V."/>
            <person name="Hibbett D.S."/>
            <person name="Martin F."/>
        </authorList>
    </citation>
    <scope>NUCLEOTIDE SEQUENCE [LARGE SCALE GENOMIC DNA]</scope>
    <source>
        <strain evidence="3">MAFF 305830</strain>
    </source>
</reference>
<gene>
    <name evidence="2" type="ORF">M408DRAFT_7136</name>
</gene>
<dbReference type="EMBL" id="KN824282">
    <property type="protein sequence ID" value="KIM31350.1"/>
    <property type="molecule type" value="Genomic_DNA"/>
</dbReference>
<feature type="compositionally biased region" description="Basic and acidic residues" evidence="1">
    <location>
        <begin position="14"/>
        <end position="23"/>
    </location>
</feature>